<comment type="function">
    <text evidence="4">Converts 2-succinyl-6-hydroxy-2,4-cyclohexadiene-1-carboxylate (SHCHC) to 2-succinylbenzoate (OSB).</text>
</comment>
<feature type="domain" description="OSBS enolase-like N-terminal" evidence="7">
    <location>
        <begin position="26"/>
        <end position="96"/>
    </location>
</feature>
<dbReference type="SUPFAM" id="SSF51604">
    <property type="entry name" value="Enolase C-terminal domain-like"/>
    <property type="match status" value="1"/>
</dbReference>
<evidence type="ECO:0000259" key="6">
    <source>
        <dbReference type="Pfam" id="PF13378"/>
    </source>
</evidence>
<dbReference type="EC" id="4.2.1.113" evidence="4 5"/>
<organism evidence="8 9">
    <name type="scientific">Calothrix parasitica NIES-267</name>
    <dbReference type="NCBI Taxonomy" id="1973488"/>
    <lineage>
        <taxon>Bacteria</taxon>
        <taxon>Bacillati</taxon>
        <taxon>Cyanobacteriota</taxon>
        <taxon>Cyanophyceae</taxon>
        <taxon>Nostocales</taxon>
        <taxon>Calotrichaceae</taxon>
        <taxon>Calothrix</taxon>
    </lineage>
</organism>
<evidence type="ECO:0000256" key="1">
    <source>
        <dbReference type="ARBA" id="ARBA00022723"/>
    </source>
</evidence>
<dbReference type="PANTHER" id="PTHR48073:SF6">
    <property type="entry name" value="PROTEIN PHYLLO, CHLOROPLASTIC-LIKE"/>
    <property type="match status" value="1"/>
</dbReference>
<comment type="catalytic activity">
    <reaction evidence="4">
        <text>(1R,6R)-6-hydroxy-2-succinyl-cyclohexa-2,4-diene-1-carboxylate = 2-succinylbenzoate + H2O</text>
        <dbReference type="Rhea" id="RHEA:10196"/>
        <dbReference type="ChEBI" id="CHEBI:15377"/>
        <dbReference type="ChEBI" id="CHEBI:18325"/>
        <dbReference type="ChEBI" id="CHEBI:58689"/>
        <dbReference type="EC" id="4.2.1.113"/>
    </reaction>
</comment>
<dbReference type="EMBL" id="AP018227">
    <property type="protein sequence ID" value="BAY86413.1"/>
    <property type="molecule type" value="Genomic_DNA"/>
</dbReference>
<comment type="pathway">
    <text evidence="4">Cofactor biosynthesis; phylloquinone biosynthesis.</text>
</comment>
<dbReference type="AlphaFoldDB" id="A0A1Z4LYW8"/>
<comment type="cofactor">
    <cofactor evidence="4">
        <name>a divalent metal cation</name>
        <dbReference type="ChEBI" id="CHEBI:60240"/>
    </cofactor>
</comment>
<dbReference type="Pfam" id="PF13378">
    <property type="entry name" value="MR_MLE_C"/>
    <property type="match status" value="1"/>
</dbReference>
<comment type="similarity">
    <text evidence="4">Belongs to the mandelate racemase/muconate lactonizing enzyme family. MenC type 1 subfamily.</text>
</comment>
<dbReference type="SUPFAM" id="SSF54826">
    <property type="entry name" value="Enolase N-terminal domain-like"/>
    <property type="match status" value="1"/>
</dbReference>
<sequence length="364" mass="41343">MFYKFEFRPYCRKFATPLNTFHGIWENRNGVILRLTDETGKVGWGEIAPISWFGSETVEQAVSFCRKLPLVITDKTVFSISDELPACQFGFESALKMLRKNFSSEVSSVTQETVQPHSFKSKRVKKFGSRYRNREDNIASTSSSFNKSVLLPAGKAALHQWRNVWDIGSHTFKWKIGVYPVAEETFIFDLLAGELPAFTKLRLDANGGLSYHEAEIWLQKCDNINKNDDIDLTIEFIEQPLSVNRFSEMLELSRSYTTKIALDESVATLQQLQSCYEQGWRGIFVIKAGIIGSPSRLRQFCLTHNIDSVFSSVFETSIGREAALSLATELSQQERAVGFGVNHYFAEDEQICLDNLWKEASSIS</sequence>
<reference evidence="8 9" key="1">
    <citation type="submission" date="2017-06" db="EMBL/GenBank/DDBJ databases">
        <title>Genome sequencing of cyanobaciteial culture collection at National Institute for Environmental Studies (NIES).</title>
        <authorList>
            <person name="Hirose Y."/>
            <person name="Shimura Y."/>
            <person name="Fujisawa T."/>
            <person name="Nakamura Y."/>
            <person name="Kawachi M."/>
        </authorList>
    </citation>
    <scope>NUCLEOTIDE SEQUENCE [LARGE SCALE GENOMIC DNA]</scope>
    <source>
        <strain evidence="8 9">NIES-267</strain>
    </source>
</reference>
<dbReference type="CDD" id="cd03320">
    <property type="entry name" value="OSBS"/>
    <property type="match status" value="1"/>
</dbReference>
<dbReference type="InterPro" id="IPR029065">
    <property type="entry name" value="Enolase_C-like"/>
</dbReference>
<dbReference type="OrthoDB" id="9802699at2"/>
<feature type="active site" description="Proton donor" evidence="4">
    <location>
        <position position="175"/>
    </location>
</feature>
<accession>A0A1Z4LYW8</accession>
<comment type="pathway">
    <text evidence="4">Quinol/quinone metabolism; 1,4-dihydroxy-2-naphthoate biosynthesis; 1,4-dihydroxy-2-naphthoate from chorismate: step 4/7.</text>
</comment>
<dbReference type="InterPro" id="IPR029017">
    <property type="entry name" value="Enolase-like_N"/>
</dbReference>
<name>A0A1Z4LYW8_9CYAN</name>
<evidence type="ECO:0000256" key="3">
    <source>
        <dbReference type="ARBA" id="ARBA00023239"/>
    </source>
</evidence>
<dbReference type="InterPro" id="IPR036849">
    <property type="entry name" value="Enolase-like_C_sf"/>
</dbReference>
<keyword evidence="9" id="KW-1185">Reference proteome</keyword>
<dbReference type="NCBIfam" id="TIGR01927">
    <property type="entry name" value="menC_gam_Gplu"/>
    <property type="match status" value="1"/>
</dbReference>
<dbReference type="InterPro" id="IPR010196">
    <property type="entry name" value="OSB_synthase_MenC1"/>
</dbReference>
<keyword evidence="1 4" id="KW-0479">Metal-binding</keyword>
<dbReference type="GO" id="GO:0000287">
    <property type="term" value="F:magnesium ion binding"/>
    <property type="evidence" value="ECO:0007669"/>
    <property type="project" value="UniProtKB-UniRule"/>
</dbReference>
<protein>
    <recommendedName>
        <fullName evidence="4 5">o-succinylbenzoate synthase</fullName>
        <shortName evidence="4">OSB synthase</shortName>
        <shortName evidence="4">OSBS</shortName>
        <ecNumber evidence="4 5">4.2.1.113</ecNumber>
    </recommendedName>
    <alternativeName>
        <fullName evidence="4">4-(2'-carboxyphenyl)-4-oxybutyric acid synthase</fullName>
    </alternativeName>
    <alternativeName>
        <fullName evidence="4">o-succinylbenzoic acid synthase</fullName>
    </alternativeName>
</protein>
<dbReference type="SFLD" id="SFLDF00009">
    <property type="entry name" value="o-succinylbenzoate_synthase"/>
    <property type="match status" value="1"/>
</dbReference>
<dbReference type="Gene3D" id="3.30.390.10">
    <property type="entry name" value="Enolase-like, N-terminal domain"/>
    <property type="match status" value="1"/>
</dbReference>
<dbReference type="GO" id="GO:0043748">
    <property type="term" value="F:O-succinylbenzoate synthase activity"/>
    <property type="evidence" value="ECO:0007669"/>
    <property type="project" value="UniProtKB-EC"/>
</dbReference>
<keyword evidence="3 4" id="KW-0456">Lyase</keyword>
<feature type="binding site" evidence="4">
    <location>
        <position position="238"/>
    </location>
    <ligand>
        <name>Mg(2+)</name>
        <dbReference type="ChEBI" id="CHEBI:18420"/>
    </ligand>
</feature>
<dbReference type="HAMAP" id="MF_00470">
    <property type="entry name" value="MenC_1"/>
    <property type="match status" value="1"/>
</dbReference>
<dbReference type="PANTHER" id="PTHR48073">
    <property type="entry name" value="O-SUCCINYLBENZOATE SYNTHASE-RELATED"/>
    <property type="match status" value="1"/>
</dbReference>
<dbReference type="UniPathway" id="UPA01057">
    <property type="reaction ID" value="UER00165"/>
</dbReference>
<dbReference type="Pfam" id="PF21508">
    <property type="entry name" value="MenC_N"/>
    <property type="match status" value="1"/>
</dbReference>
<proteinExistence type="inferred from homology"/>
<dbReference type="InterPro" id="IPR041338">
    <property type="entry name" value="OSBS_N"/>
</dbReference>
<gene>
    <name evidence="4" type="primary">menC</name>
    <name evidence="8" type="ORF">NIES267_59200</name>
</gene>
<evidence type="ECO:0000256" key="5">
    <source>
        <dbReference type="NCBIfam" id="TIGR01927"/>
    </source>
</evidence>
<dbReference type="SFLD" id="SFLDS00001">
    <property type="entry name" value="Enolase"/>
    <property type="match status" value="1"/>
</dbReference>
<dbReference type="SFLD" id="SFLDG00180">
    <property type="entry name" value="muconate_cycloisomerase"/>
    <property type="match status" value="1"/>
</dbReference>
<dbReference type="GO" id="GO:0042372">
    <property type="term" value="P:phylloquinone biosynthetic process"/>
    <property type="evidence" value="ECO:0007669"/>
    <property type="project" value="UniProtKB-UniRule"/>
</dbReference>
<feature type="domain" description="Enolase C-terminal" evidence="6">
    <location>
        <begin position="159"/>
        <end position="347"/>
    </location>
</feature>
<dbReference type="Gene3D" id="3.20.20.120">
    <property type="entry name" value="Enolase-like C-terminal domain"/>
    <property type="match status" value="1"/>
</dbReference>
<dbReference type="UniPathway" id="UPA00995"/>
<dbReference type="NCBIfam" id="NF002739">
    <property type="entry name" value="PRK02714.1"/>
    <property type="match status" value="1"/>
</dbReference>
<evidence type="ECO:0000259" key="7">
    <source>
        <dbReference type="Pfam" id="PF21508"/>
    </source>
</evidence>
<dbReference type="GO" id="GO:0009234">
    <property type="term" value="P:menaquinone biosynthetic process"/>
    <property type="evidence" value="ECO:0007669"/>
    <property type="project" value="UniProtKB-UniRule"/>
</dbReference>
<feature type="binding site" evidence="4">
    <location>
        <position position="204"/>
    </location>
    <ligand>
        <name>Mg(2+)</name>
        <dbReference type="ChEBI" id="CHEBI:18420"/>
    </ligand>
</feature>
<keyword evidence="2 4" id="KW-0460">Magnesium</keyword>
<feature type="active site" description="Proton acceptor" evidence="4">
    <location>
        <position position="287"/>
    </location>
</feature>
<evidence type="ECO:0000256" key="2">
    <source>
        <dbReference type="ARBA" id="ARBA00022842"/>
    </source>
</evidence>
<dbReference type="Proteomes" id="UP000218418">
    <property type="component" value="Chromosome"/>
</dbReference>
<evidence type="ECO:0000313" key="8">
    <source>
        <dbReference type="EMBL" id="BAY86413.1"/>
    </source>
</evidence>
<evidence type="ECO:0000313" key="9">
    <source>
        <dbReference type="Proteomes" id="UP000218418"/>
    </source>
</evidence>
<feature type="binding site" evidence="4">
    <location>
        <position position="263"/>
    </location>
    <ligand>
        <name>Mg(2+)</name>
        <dbReference type="ChEBI" id="CHEBI:18420"/>
    </ligand>
</feature>
<evidence type="ECO:0000256" key="4">
    <source>
        <dbReference type="HAMAP-Rule" id="MF_00470"/>
    </source>
</evidence>